<name>A0A1Y1MFF9_PHOPY</name>
<dbReference type="AlphaFoldDB" id="A0A1Y1MFF9"/>
<evidence type="ECO:0000256" key="1">
    <source>
        <dbReference type="ARBA" id="ARBA00004240"/>
    </source>
</evidence>
<dbReference type="FunFam" id="3.40.50.11350:FF:000002">
    <property type="entry name" value="GDP-fucose protein O-fucosyltransferase 2"/>
    <property type="match status" value="1"/>
</dbReference>
<keyword evidence="9" id="KW-0333">Golgi apparatus</keyword>
<dbReference type="InterPro" id="IPR045130">
    <property type="entry name" value="OFUT2-like"/>
</dbReference>
<dbReference type="FunCoup" id="A0A1Y1MFF9">
    <property type="interactions" value="769"/>
</dbReference>
<keyword evidence="10" id="KW-1015">Disulfide bond</keyword>
<dbReference type="EMBL" id="GEZM01035972">
    <property type="protein sequence ID" value="JAV83072.1"/>
    <property type="molecule type" value="Transcribed_RNA"/>
</dbReference>
<reference evidence="20 21" key="2">
    <citation type="journal article" date="2018" name="Elife">
        <title>Firefly genomes illuminate parallel origins of bioluminescence in beetles.</title>
        <authorList>
            <person name="Fallon T.R."/>
            <person name="Lower S.E."/>
            <person name="Chang C.H."/>
            <person name="Bessho-Uehara M."/>
            <person name="Martin G.J."/>
            <person name="Bewick A.J."/>
            <person name="Behringer M."/>
            <person name="Debat H.J."/>
            <person name="Wong I."/>
            <person name="Day J.C."/>
            <person name="Suvorov A."/>
            <person name="Silva C.J."/>
            <person name="Stanger-Hall K.F."/>
            <person name="Hall D.W."/>
            <person name="Schmitz R.J."/>
            <person name="Nelson D.R."/>
            <person name="Lewis S.M."/>
            <person name="Shigenobu S."/>
            <person name="Bybee S.M."/>
            <person name="Larracuente A.M."/>
            <person name="Oba Y."/>
            <person name="Weng J.K."/>
        </authorList>
    </citation>
    <scope>NUCLEOTIDE SEQUENCE [LARGE SCALE GENOMIC DNA]</scope>
    <source>
        <strain evidence="20">1611_PpyrPB1</strain>
        <tissue evidence="20">Whole body</tissue>
    </source>
</reference>
<dbReference type="PANTHER" id="PTHR13398:SF0">
    <property type="entry name" value="GDP-FUCOSE PROTEIN O-FUCOSYLTRANSFERASE 2"/>
    <property type="match status" value="1"/>
</dbReference>
<dbReference type="GO" id="GO:0006004">
    <property type="term" value="P:fucose metabolic process"/>
    <property type="evidence" value="ECO:0007669"/>
    <property type="project" value="UniProtKB-KW"/>
</dbReference>
<dbReference type="Proteomes" id="UP000327044">
    <property type="component" value="Unassembled WGS sequence"/>
</dbReference>
<accession>A0A1Y1MFF9</accession>
<organism evidence="19">
    <name type="scientific">Photinus pyralis</name>
    <name type="common">Common eastern firefly</name>
    <name type="synonym">Lampyris pyralis</name>
    <dbReference type="NCBI Taxonomy" id="7054"/>
    <lineage>
        <taxon>Eukaryota</taxon>
        <taxon>Metazoa</taxon>
        <taxon>Ecdysozoa</taxon>
        <taxon>Arthropoda</taxon>
        <taxon>Hexapoda</taxon>
        <taxon>Insecta</taxon>
        <taxon>Pterygota</taxon>
        <taxon>Neoptera</taxon>
        <taxon>Endopterygota</taxon>
        <taxon>Coleoptera</taxon>
        <taxon>Polyphaga</taxon>
        <taxon>Elateriformia</taxon>
        <taxon>Elateroidea</taxon>
        <taxon>Lampyridae</taxon>
        <taxon>Lampyrinae</taxon>
        <taxon>Photinus</taxon>
    </lineage>
</organism>
<keyword evidence="11" id="KW-0325">Glycoprotein</keyword>
<dbReference type="EMBL" id="VVIM01000001">
    <property type="protein sequence ID" value="KAB0804797.1"/>
    <property type="molecule type" value="Genomic_DNA"/>
</dbReference>
<evidence type="ECO:0000256" key="17">
    <source>
        <dbReference type="ARBA" id="ARBA00047273"/>
    </source>
</evidence>
<dbReference type="EC" id="2.4.1.221" evidence="4"/>
<dbReference type="OrthoDB" id="422368at2759"/>
<dbReference type="InterPro" id="IPR019378">
    <property type="entry name" value="GDP-Fuc_O-FucTrfase"/>
</dbReference>
<evidence type="ECO:0000256" key="13">
    <source>
        <dbReference type="ARBA" id="ARBA00023277"/>
    </source>
</evidence>
<evidence type="ECO:0000313" key="21">
    <source>
        <dbReference type="Proteomes" id="UP000327044"/>
    </source>
</evidence>
<evidence type="ECO:0000256" key="9">
    <source>
        <dbReference type="ARBA" id="ARBA00023034"/>
    </source>
</evidence>
<evidence type="ECO:0000256" key="4">
    <source>
        <dbReference type="ARBA" id="ARBA00012196"/>
    </source>
</evidence>
<evidence type="ECO:0000313" key="20">
    <source>
        <dbReference type="EMBL" id="KAB0804797.1"/>
    </source>
</evidence>
<evidence type="ECO:0000256" key="14">
    <source>
        <dbReference type="ARBA" id="ARBA00025803"/>
    </source>
</evidence>
<evidence type="ECO:0000256" key="5">
    <source>
        <dbReference type="ARBA" id="ARBA00022676"/>
    </source>
</evidence>
<evidence type="ECO:0000256" key="12">
    <source>
        <dbReference type="ARBA" id="ARBA00023253"/>
    </source>
</evidence>
<dbReference type="Gene3D" id="3.40.50.11350">
    <property type="match status" value="1"/>
</dbReference>
<evidence type="ECO:0000313" key="19">
    <source>
        <dbReference type="EMBL" id="JAV83065.1"/>
    </source>
</evidence>
<keyword evidence="12" id="KW-0294">Fucose metabolism</keyword>
<evidence type="ECO:0000256" key="15">
    <source>
        <dbReference type="ARBA" id="ARBA00026232"/>
    </source>
</evidence>
<evidence type="ECO:0000256" key="7">
    <source>
        <dbReference type="ARBA" id="ARBA00022729"/>
    </source>
</evidence>
<comment type="similarity">
    <text evidence="14">Belongs to the glycosyltransferase 68 family.</text>
</comment>
<evidence type="ECO:0000256" key="3">
    <source>
        <dbReference type="ARBA" id="ARBA00004922"/>
    </source>
</evidence>
<evidence type="ECO:0000256" key="10">
    <source>
        <dbReference type="ARBA" id="ARBA00023157"/>
    </source>
</evidence>
<protein>
    <recommendedName>
        <fullName evidence="15">GDP-fucose protein O-fucosyltransferase 2</fullName>
        <ecNumber evidence="4">2.4.1.221</ecNumber>
    </recommendedName>
    <alternativeName>
        <fullName evidence="16">Peptide-O-fucosyltransferase 2</fullName>
    </alternativeName>
</protein>
<keyword evidence="5" id="KW-0328">Glycosyltransferase</keyword>
<comment type="pathway">
    <text evidence="3">Protein modification; protein glycosylation.</text>
</comment>
<dbReference type="GO" id="GO:0005794">
    <property type="term" value="C:Golgi apparatus"/>
    <property type="evidence" value="ECO:0007669"/>
    <property type="project" value="UniProtKB-SubCell"/>
</dbReference>
<evidence type="ECO:0000256" key="16">
    <source>
        <dbReference type="ARBA" id="ARBA00033083"/>
    </source>
</evidence>
<sequence>MQSCGSITVYVVTISNMQSELFKYVLFTLCFKTILMNDVCEMNTNRCEPVKYRYVFYDINPPEGFNLRRDVYMRFAIFVHKLKQTNLSNFKLVLPPWIRLYHWNKQESVQIPWSHFFDLNSLKQFAPVIEMYDFFNEINVKYSKIKIDQVYILQHYKEMFDTGKFEDKMQIEKCATKPKTNFYFYNNITSDSIKCLSFHGQASHLKKVLEESNAQTILFDHAEVALHDHFGNDIYWKARRSMRFNKELKKLAADFRQKYLNSSDQADGTMLPEDWQKETGKRAAKGGPYLSVHLRRRDFALGRPNDVPSIHEAASQITKLLQQLSLRIVFIATDSTIQEYTKLEGLLSTYKVYRFLPVEPLTDGAVAVIDQIICSHAQFFVGTHESTFTFRIQEEREIMGFPEHTTFNRLCGNRCEKPSVWKIVY</sequence>
<gene>
    <name evidence="20" type="ORF">PPYR_01767</name>
</gene>
<keyword evidence="7" id="KW-0732">Signal</keyword>
<comment type="catalytic activity">
    <reaction evidence="18">
        <text>L-seryl-[protein] + GDP-beta-L-fucose = 3-O-(alpha-L-fucosyl)-L-seryl-[protein] + GDP + H(+)</text>
        <dbReference type="Rhea" id="RHEA:63644"/>
        <dbReference type="Rhea" id="RHEA-COMP:9863"/>
        <dbReference type="Rhea" id="RHEA-COMP:17914"/>
        <dbReference type="ChEBI" id="CHEBI:15378"/>
        <dbReference type="ChEBI" id="CHEBI:29999"/>
        <dbReference type="ChEBI" id="CHEBI:57273"/>
        <dbReference type="ChEBI" id="CHEBI:58189"/>
        <dbReference type="ChEBI" id="CHEBI:189632"/>
        <dbReference type="EC" id="2.4.1.221"/>
    </reaction>
    <physiologicalReaction direction="left-to-right" evidence="18">
        <dbReference type="Rhea" id="RHEA:63645"/>
    </physiologicalReaction>
</comment>
<reference evidence="20" key="3">
    <citation type="submission" date="2019-08" db="EMBL/GenBank/DDBJ databases">
        <authorList>
            <consortium name="Photinus pyralis genome working group"/>
            <person name="Fallon T.R."/>
            <person name="Sander Lower S.E."/>
            <person name="Weng J.-K."/>
        </authorList>
    </citation>
    <scope>NUCLEOTIDE SEQUENCE</scope>
    <source>
        <strain evidence="20">1611_PpyrPB1</strain>
        <tissue evidence="20">Whole body</tissue>
    </source>
</reference>
<comment type="catalytic activity">
    <reaction evidence="17">
        <text>L-threonyl-[protein] + GDP-beta-L-fucose = 3-O-(alpha-L-fucosyl)-L-threonyl-[protein] + GDP + H(+)</text>
        <dbReference type="Rhea" id="RHEA:70491"/>
        <dbReference type="Rhea" id="RHEA-COMP:11060"/>
        <dbReference type="Rhea" id="RHEA-COMP:17915"/>
        <dbReference type="ChEBI" id="CHEBI:15378"/>
        <dbReference type="ChEBI" id="CHEBI:30013"/>
        <dbReference type="ChEBI" id="CHEBI:57273"/>
        <dbReference type="ChEBI" id="CHEBI:58189"/>
        <dbReference type="ChEBI" id="CHEBI:189631"/>
        <dbReference type="EC" id="2.4.1.221"/>
    </reaction>
    <physiologicalReaction direction="left-to-right" evidence="17">
        <dbReference type="Rhea" id="RHEA:70492"/>
    </physiologicalReaction>
</comment>
<dbReference type="EMBL" id="GEZM01035973">
    <property type="protein sequence ID" value="JAV83067.1"/>
    <property type="molecule type" value="Transcribed_RNA"/>
</dbReference>
<dbReference type="Pfam" id="PF10250">
    <property type="entry name" value="O-FucT"/>
    <property type="match status" value="1"/>
</dbReference>
<evidence type="ECO:0000256" key="11">
    <source>
        <dbReference type="ARBA" id="ARBA00023180"/>
    </source>
</evidence>
<evidence type="ECO:0000256" key="6">
    <source>
        <dbReference type="ARBA" id="ARBA00022679"/>
    </source>
</evidence>
<evidence type="ECO:0000256" key="8">
    <source>
        <dbReference type="ARBA" id="ARBA00022824"/>
    </source>
</evidence>
<dbReference type="GO" id="GO:0005783">
    <property type="term" value="C:endoplasmic reticulum"/>
    <property type="evidence" value="ECO:0007669"/>
    <property type="project" value="UniProtKB-SubCell"/>
</dbReference>
<keyword evidence="21" id="KW-1185">Reference proteome</keyword>
<dbReference type="InParanoid" id="A0A1Y1MFF9"/>
<comment type="subcellular location">
    <subcellularLocation>
        <location evidence="1">Endoplasmic reticulum</location>
    </subcellularLocation>
    <subcellularLocation>
        <location evidence="2">Golgi apparatus</location>
    </subcellularLocation>
</comment>
<dbReference type="EMBL" id="GEZM01035971">
    <property type="protein sequence ID" value="JAV83073.1"/>
    <property type="molecule type" value="Transcribed_RNA"/>
</dbReference>
<evidence type="ECO:0000256" key="18">
    <source>
        <dbReference type="ARBA" id="ARBA00048647"/>
    </source>
</evidence>
<reference evidence="19" key="1">
    <citation type="journal article" date="2016" name="Sci. Rep.">
        <title>Molecular characterization of firefly nuptial gifts: a multi-omics approach sheds light on postcopulatory sexual selection.</title>
        <authorList>
            <person name="Al-Wathiqui N."/>
            <person name="Fallon T.R."/>
            <person name="South A."/>
            <person name="Weng J.K."/>
            <person name="Lewis S.M."/>
        </authorList>
    </citation>
    <scope>NUCLEOTIDE SEQUENCE</scope>
</reference>
<keyword evidence="8" id="KW-0256">Endoplasmic reticulum</keyword>
<evidence type="ECO:0000256" key="2">
    <source>
        <dbReference type="ARBA" id="ARBA00004555"/>
    </source>
</evidence>
<dbReference type="CDD" id="cd11298">
    <property type="entry name" value="O-FucT-2"/>
    <property type="match status" value="1"/>
</dbReference>
<dbReference type="GO" id="GO:0046922">
    <property type="term" value="F:peptide-O-fucosyltransferase activity"/>
    <property type="evidence" value="ECO:0007669"/>
    <property type="project" value="UniProtKB-EC"/>
</dbReference>
<dbReference type="PANTHER" id="PTHR13398">
    <property type="entry name" value="GDP-FUCOSE PROTEIN O-FUCOSYLTRANSFERASE 2"/>
    <property type="match status" value="1"/>
</dbReference>
<keyword evidence="6" id="KW-0808">Transferase</keyword>
<dbReference type="EMBL" id="GEZM01035974">
    <property type="protein sequence ID" value="JAV83065.1"/>
    <property type="molecule type" value="Transcribed_RNA"/>
</dbReference>
<keyword evidence="13" id="KW-0119">Carbohydrate metabolism</keyword>
<proteinExistence type="inferred from homology"/>
<dbReference type="Gene3D" id="3.40.50.11340">
    <property type="match status" value="1"/>
</dbReference>